<name>A0A1C4ZNQ7_9ACTN</name>
<keyword evidence="2" id="KW-1185">Reference proteome</keyword>
<dbReference type="Proteomes" id="UP000198551">
    <property type="component" value="Unassembled WGS sequence"/>
</dbReference>
<proteinExistence type="predicted"/>
<dbReference type="EMBL" id="FMCV01000019">
    <property type="protein sequence ID" value="SCF34529.1"/>
    <property type="molecule type" value="Genomic_DNA"/>
</dbReference>
<accession>A0A1C4ZNQ7</accession>
<sequence>MTVTTSTSATIAADPQTLVDAETFGKLVDYFAADTYVTRAYAEQAVEQFLIFLKAHADNVTSEGFGMPLPDGSIGRVVPTLPVDAVWHSVLQHTVPYAAACEQIAGGFVHHIPVLTEGMMDGTAATFTLAALHKTGFRVDTEFWYGEAESCCPPNPPQAGGGR</sequence>
<organism evidence="1 2">
    <name type="scientific">Micromonospora marina</name>
    <dbReference type="NCBI Taxonomy" id="307120"/>
    <lineage>
        <taxon>Bacteria</taxon>
        <taxon>Bacillati</taxon>
        <taxon>Actinomycetota</taxon>
        <taxon>Actinomycetes</taxon>
        <taxon>Micromonosporales</taxon>
        <taxon>Micromonosporaceae</taxon>
        <taxon>Micromonospora</taxon>
    </lineage>
</organism>
<evidence type="ECO:0000313" key="1">
    <source>
        <dbReference type="EMBL" id="SCF34529.1"/>
    </source>
</evidence>
<dbReference type="AlphaFoldDB" id="A0A1C4ZNQ7"/>
<protein>
    <submittedName>
        <fullName evidence="1">Uncharacterized protein</fullName>
    </submittedName>
</protein>
<reference evidence="2" key="1">
    <citation type="submission" date="2016-06" db="EMBL/GenBank/DDBJ databases">
        <authorList>
            <person name="Varghese N."/>
        </authorList>
    </citation>
    <scope>NUCLEOTIDE SEQUENCE [LARGE SCALE GENOMIC DNA]</scope>
    <source>
        <strain evidence="2">DSM 45555</strain>
    </source>
</reference>
<gene>
    <name evidence="1" type="ORF">GA0070215_11934</name>
</gene>
<evidence type="ECO:0000313" key="2">
    <source>
        <dbReference type="Proteomes" id="UP000198551"/>
    </source>
</evidence>
<dbReference type="RefSeq" id="WP_091048589.1">
    <property type="nucleotide sequence ID" value="NZ_FMCV01000019.1"/>
</dbReference>